<dbReference type="PROSITE" id="PS51257">
    <property type="entry name" value="PROKAR_LIPOPROTEIN"/>
    <property type="match status" value="1"/>
</dbReference>
<dbReference type="Proteomes" id="UP000503312">
    <property type="component" value="Chromosome"/>
</dbReference>
<dbReference type="EMBL" id="CP028942">
    <property type="protein sequence ID" value="QKM64240.1"/>
    <property type="molecule type" value="Genomic_DNA"/>
</dbReference>
<name>A0A6M9PNB2_9BURK</name>
<dbReference type="KEGG" id="ptrp:DCO17_02735"/>
<organism evidence="1 2">
    <name type="scientific">Polynucleobacter tropicus</name>
    <dbReference type="NCBI Taxonomy" id="1743174"/>
    <lineage>
        <taxon>Bacteria</taxon>
        <taxon>Pseudomonadati</taxon>
        <taxon>Pseudomonadota</taxon>
        <taxon>Betaproteobacteria</taxon>
        <taxon>Burkholderiales</taxon>
        <taxon>Burkholderiaceae</taxon>
        <taxon>Polynucleobacter</taxon>
    </lineage>
</organism>
<sequence length="90" mass="8799">MKKIIAITAATVAIAGCSNMSNTEQRTLSGASIGAVAGGVGAAIFHGNPIWGAVGGAAVGAASGYAYDAYKKNQASEYNAGYNAGKNSGN</sequence>
<accession>A0A6M9PNB2</accession>
<dbReference type="AlphaFoldDB" id="A0A6M9PNB2"/>
<gene>
    <name evidence="1" type="ORF">DCO17_02735</name>
</gene>
<dbReference type="RefSeq" id="WP_173955283.1">
    <property type="nucleotide sequence ID" value="NZ_CP028942.1"/>
</dbReference>
<reference evidence="1 2" key="1">
    <citation type="submission" date="2018-04" db="EMBL/GenBank/DDBJ databases">
        <title>Polynucleobacter sp. UH21B genome.</title>
        <authorList>
            <person name="Hahn M.W."/>
        </authorList>
    </citation>
    <scope>NUCLEOTIDE SEQUENCE [LARGE SCALE GENOMIC DNA]</scope>
    <source>
        <strain evidence="1 2">MWH-UH21B</strain>
    </source>
</reference>
<protein>
    <submittedName>
        <fullName evidence="1">Uncharacterized protein</fullName>
    </submittedName>
</protein>
<keyword evidence="2" id="KW-1185">Reference proteome</keyword>
<proteinExistence type="predicted"/>
<evidence type="ECO:0000313" key="1">
    <source>
        <dbReference type="EMBL" id="QKM64240.1"/>
    </source>
</evidence>
<evidence type="ECO:0000313" key="2">
    <source>
        <dbReference type="Proteomes" id="UP000503312"/>
    </source>
</evidence>